<proteinExistence type="predicted"/>
<reference evidence="1" key="2">
    <citation type="submission" date="2024-01" db="EMBL/GenBank/DDBJ databases">
        <title>Comparative genomics of Cryptococcus and Kwoniella reveals pathogenesis evolution and contrasting modes of karyotype evolution via chromosome fusion or intercentromeric recombination.</title>
        <authorList>
            <person name="Coelho M.A."/>
            <person name="David-Palma M."/>
            <person name="Shea T."/>
            <person name="Bowers K."/>
            <person name="McGinley-Smith S."/>
            <person name="Mohammad A.W."/>
            <person name="Gnirke A."/>
            <person name="Yurkov A.M."/>
            <person name="Nowrousian M."/>
            <person name="Sun S."/>
            <person name="Cuomo C.A."/>
            <person name="Heitman J."/>
        </authorList>
    </citation>
    <scope>NUCLEOTIDE SEQUENCE</scope>
    <source>
        <strain evidence="1">CBS 12478</strain>
    </source>
</reference>
<dbReference type="Proteomes" id="UP000322225">
    <property type="component" value="Chromosome 7"/>
</dbReference>
<evidence type="ECO:0000313" key="1">
    <source>
        <dbReference type="EMBL" id="WWD19700.1"/>
    </source>
</evidence>
<name>A0AAJ8MW63_9TREE</name>
<dbReference type="RefSeq" id="XP_065823497.1">
    <property type="nucleotide sequence ID" value="XM_065967425.1"/>
</dbReference>
<dbReference type="KEGG" id="ksn:90829971"/>
<dbReference type="GeneID" id="90829971"/>
<gene>
    <name evidence="1" type="ORF">CI109_104164</name>
</gene>
<dbReference type="EMBL" id="CP144057">
    <property type="protein sequence ID" value="WWD19700.1"/>
    <property type="molecule type" value="Genomic_DNA"/>
</dbReference>
<evidence type="ECO:0000313" key="2">
    <source>
        <dbReference type="Proteomes" id="UP000322225"/>
    </source>
</evidence>
<keyword evidence="2" id="KW-1185">Reference proteome</keyword>
<protein>
    <submittedName>
        <fullName evidence="1">Uncharacterized protein</fullName>
    </submittedName>
</protein>
<dbReference type="AlphaFoldDB" id="A0AAJ8MW63"/>
<reference evidence="1" key="1">
    <citation type="submission" date="2017-08" db="EMBL/GenBank/DDBJ databases">
        <authorList>
            <person name="Cuomo C."/>
            <person name="Billmyre B."/>
            <person name="Heitman J."/>
        </authorList>
    </citation>
    <scope>NUCLEOTIDE SEQUENCE</scope>
    <source>
        <strain evidence="1">CBS 12478</strain>
    </source>
</reference>
<sequence>MPKGLLDLGNENLFRIAYFVHGDNVIPTPSFGSHWENYKSDIDPSASEAYRNLRRTCRNMVGLLELKGLHRRISNWQQIEDLMLDAPPDILKGIKRLEIDFGEQDLASHAVFPTWTTITTFLASLSNLEELIIKDLPICRHEHIGHTTESLRSPPYDFLPHLSALSIQVKCHDCTSLLPSLFILAAPQIRHLKMCYENGTFDTSTHVLRCTFADAAFKWSLRHHNDEFPVEKLFLRVPLDGRNALTALNTITSASRLRVLSIITCGIDPDHEYYAMDGLLSFSYEPDIGIIVSEWMIRAVNLIQLDSQSLFDRTMIYEENLKTAMVQAAQMLIDAIPSLKSGIFWEPSEPWSWNAWYWSLKDGIEPAIVTDSSPLSVCKSFALNRDGTDFRSL</sequence>
<organism evidence="1 2">
    <name type="scientific">Kwoniella shandongensis</name>
    <dbReference type="NCBI Taxonomy" id="1734106"/>
    <lineage>
        <taxon>Eukaryota</taxon>
        <taxon>Fungi</taxon>
        <taxon>Dikarya</taxon>
        <taxon>Basidiomycota</taxon>
        <taxon>Agaricomycotina</taxon>
        <taxon>Tremellomycetes</taxon>
        <taxon>Tremellales</taxon>
        <taxon>Cryptococcaceae</taxon>
        <taxon>Kwoniella</taxon>
    </lineage>
</organism>
<accession>A0AAJ8MW63</accession>